<proteinExistence type="predicted"/>
<dbReference type="EMBL" id="BOMH01000017">
    <property type="protein sequence ID" value="GID64545.1"/>
    <property type="molecule type" value="Genomic_DNA"/>
</dbReference>
<feature type="transmembrane region" description="Helical" evidence="1">
    <location>
        <begin position="107"/>
        <end position="128"/>
    </location>
</feature>
<reference evidence="2" key="1">
    <citation type="submission" date="2021-01" db="EMBL/GenBank/DDBJ databases">
        <title>Whole genome shotgun sequence of Actinoplanes cyaneus NBRC 14990.</title>
        <authorList>
            <person name="Komaki H."/>
            <person name="Tamura T."/>
        </authorList>
    </citation>
    <scope>NUCLEOTIDE SEQUENCE</scope>
    <source>
        <strain evidence="2">NBRC 14990</strain>
    </source>
</reference>
<feature type="transmembrane region" description="Helical" evidence="1">
    <location>
        <begin position="49"/>
        <end position="70"/>
    </location>
</feature>
<keyword evidence="3" id="KW-1185">Reference proteome</keyword>
<accession>A0A919IEF9</accession>
<name>A0A919IEF9_9ACTN</name>
<gene>
    <name evidence="2" type="ORF">Acy02nite_24260</name>
</gene>
<keyword evidence="1" id="KW-1133">Transmembrane helix</keyword>
<keyword evidence="1" id="KW-0472">Membrane</keyword>
<comment type="caution">
    <text evidence="2">The sequence shown here is derived from an EMBL/GenBank/DDBJ whole genome shotgun (WGS) entry which is preliminary data.</text>
</comment>
<feature type="transmembrane region" description="Helical" evidence="1">
    <location>
        <begin position="82"/>
        <end position="101"/>
    </location>
</feature>
<sequence>MARRPAEAQPMGGFALLLWAVPAVIEPLTLAFAASGLPEVADASPYGRAGTVAVAVLAAVLSAFGATLAWRGASAALRGVTAVLLAVVAVLIGLMTFYFFFSGPMFVAFGILLLHATISICVLTRAVLRAASSVERADR</sequence>
<dbReference type="Proteomes" id="UP000619479">
    <property type="component" value="Unassembled WGS sequence"/>
</dbReference>
<dbReference type="RefSeq" id="WP_203740037.1">
    <property type="nucleotide sequence ID" value="NZ_BOMH01000017.1"/>
</dbReference>
<keyword evidence="1" id="KW-0812">Transmembrane</keyword>
<dbReference type="AlphaFoldDB" id="A0A919IEF9"/>
<protein>
    <submittedName>
        <fullName evidence="2">Uncharacterized protein</fullName>
    </submittedName>
</protein>
<evidence type="ECO:0000256" key="1">
    <source>
        <dbReference type="SAM" id="Phobius"/>
    </source>
</evidence>
<organism evidence="2 3">
    <name type="scientific">Actinoplanes cyaneus</name>
    <dbReference type="NCBI Taxonomy" id="52696"/>
    <lineage>
        <taxon>Bacteria</taxon>
        <taxon>Bacillati</taxon>
        <taxon>Actinomycetota</taxon>
        <taxon>Actinomycetes</taxon>
        <taxon>Micromonosporales</taxon>
        <taxon>Micromonosporaceae</taxon>
        <taxon>Actinoplanes</taxon>
    </lineage>
</organism>
<evidence type="ECO:0000313" key="2">
    <source>
        <dbReference type="EMBL" id="GID64545.1"/>
    </source>
</evidence>
<evidence type="ECO:0000313" key="3">
    <source>
        <dbReference type="Proteomes" id="UP000619479"/>
    </source>
</evidence>